<dbReference type="EMBL" id="FOQD01000004">
    <property type="protein sequence ID" value="SFH97220.1"/>
    <property type="molecule type" value="Genomic_DNA"/>
</dbReference>
<reference evidence="2" key="1">
    <citation type="submission" date="2016-10" db="EMBL/GenBank/DDBJ databases">
        <authorList>
            <person name="Varghese N."/>
            <person name="Submissions S."/>
        </authorList>
    </citation>
    <scope>NUCLEOTIDE SEQUENCE [LARGE SCALE GENOMIC DNA]</scope>
    <source>
        <strain evidence="2">DSM 26348</strain>
    </source>
</reference>
<dbReference type="STRING" id="1576369.SAMN05421753_104183"/>
<accession>A0A1I3EE02</accession>
<organism evidence="1 2">
    <name type="scientific">Planctomicrobium piriforme</name>
    <dbReference type="NCBI Taxonomy" id="1576369"/>
    <lineage>
        <taxon>Bacteria</taxon>
        <taxon>Pseudomonadati</taxon>
        <taxon>Planctomycetota</taxon>
        <taxon>Planctomycetia</taxon>
        <taxon>Planctomycetales</taxon>
        <taxon>Planctomycetaceae</taxon>
        <taxon>Planctomicrobium</taxon>
    </lineage>
</organism>
<dbReference type="Proteomes" id="UP000199518">
    <property type="component" value="Unassembled WGS sequence"/>
</dbReference>
<protein>
    <submittedName>
        <fullName evidence="1">Uncharacterized protein</fullName>
    </submittedName>
</protein>
<proteinExistence type="predicted"/>
<sequence>MNEDTETLLTSAITDANAEANPNAPATIDPLTILAIITALLNLIRGCQSQASARAQIKKGGLIAKHQIRRALKDSGYKGDDWKMARSLAAKGSAMDASQLDQLIGDVADIAVPSSGPWPVE</sequence>
<name>A0A1I3EE02_9PLAN</name>
<evidence type="ECO:0000313" key="1">
    <source>
        <dbReference type="EMBL" id="SFH97220.1"/>
    </source>
</evidence>
<evidence type="ECO:0000313" key="2">
    <source>
        <dbReference type="Proteomes" id="UP000199518"/>
    </source>
</evidence>
<gene>
    <name evidence="1" type="ORF">SAMN05421753_104183</name>
</gene>
<keyword evidence="2" id="KW-1185">Reference proteome</keyword>
<dbReference type="RefSeq" id="WP_139228304.1">
    <property type="nucleotide sequence ID" value="NZ_FOQD01000004.1"/>
</dbReference>
<dbReference type="AlphaFoldDB" id="A0A1I3EE02"/>